<dbReference type="RefSeq" id="WP_204205050.1">
    <property type="nucleotide sequence ID" value="NZ_JAFELM010000043.1"/>
</dbReference>
<evidence type="ECO:0000313" key="2">
    <source>
        <dbReference type="EMBL" id="MBM6619577.1"/>
    </source>
</evidence>
<evidence type="ECO:0000256" key="1">
    <source>
        <dbReference type="SAM" id="Phobius"/>
    </source>
</evidence>
<comment type="caution">
    <text evidence="2">The sequence shown here is derived from an EMBL/GenBank/DDBJ whole genome shotgun (WGS) entry which is preliminary data.</text>
</comment>
<gene>
    <name evidence="2" type="ORF">JR050_18095</name>
</gene>
<evidence type="ECO:0000313" key="3">
    <source>
        <dbReference type="Proteomes" id="UP001518925"/>
    </source>
</evidence>
<feature type="transmembrane region" description="Helical" evidence="1">
    <location>
        <begin position="73"/>
        <end position="95"/>
    </location>
</feature>
<feature type="transmembrane region" description="Helical" evidence="1">
    <location>
        <begin position="107"/>
        <end position="129"/>
    </location>
</feature>
<dbReference type="EMBL" id="JAFELM010000043">
    <property type="protein sequence ID" value="MBM6619577.1"/>
    <property type="molecule type" value="Genomic_DNA"/>
</dbReference>
<keyword evidence="3" id="KW-1185">Reference proteome</keyword>
<proteinExistence type="predicted"/>
<organism evidence="2 3">
    <name type="scientific">Bacillus suaedaesalsae</name>
    <dbReference type="NCBI Taxonomy" id="2810349"/>
    <lineage>
        <taxon>Bacteria</taxon>
        <taxon>Bacillati</taxon>
        <taxon>Bacillota</taxon>
        <taxon>Bacilli</taxon>
        <taxon>Bacillales</taxon>
        <taxon>Bacillaceae</taxon>
        <taxon>Bacillus</taxon>
    </lineage>
</organism>
<dbReference type="Proteomes" id="UP001518925">
    <property type="component" value="Unassembled WGS sequence"/>
</dbReference>
<protein>
    <submittedName>
        <fullName evidence="2">DUF1700 domain-containing protein</fullName>
    </submittedName>
</protein>
<accession>A0ABS2DM71</accession>
<keyword evidence="1" id="KW-0472">Membrane</keyword>
<keyword evidence="1" id="KW-0812">Transmembrane</keyword>
<feature type="transmembrane region" description="Helical" evidence="1">
    <location>
        <begin position="180"/>
        <end position="200"/>
    </location>
</feature>
<dbReference type="Pfam" id="PF22564">
    <property type="entry name" value="HAAS"/>
    <property type="match status" value="1"/>
</dbReference>
<feature type="transmembrane region" description="Helical" evidence="1">
    <location>
        <begin position="149"/>
        <end position="168"/>
    </location>
</feature>
<sequence length="208" mass="23903">MMTPMTKENFLKELKAHLPYNVDKQDIIREWEMHIYDASKESECSEEEVIVSFGEPKEIAKAYGNNTPVQKNWVVPFYIGCNALFYIVGSLVTLAYHTTEHPIVESIWNTLIGYAPAIIGGYLLFWIFLGFEIGRTYGVRGSRVLSKTVLFCMLPNVILMVLTLYKWIPIELFESLLSPMFVLVCVILNFLLYPICRIAYRVGISRSL</sequence>
<name>A0ABS2DM71_9BACI</name>
<reference evidence="2 3" key="1">
    <citation type="submission" date="2021-02" db="EMBL/GenBank/DDBJ databases">
        <title>Bacillus sp. RD4P76, an endophyte from a halophyte.</title>
        <authorList>
            <person name="Sun J.-Q."/>
        </authorList>
    </citation>
    <scope>NUCLEOTIDE SEQUENCE [LARGE SCALE GENOMIC DNA]</scope>
    <source>
        <strain evidence="2 3">RD4P76</strain>
    </source>
</reference>
<keyword evidence="1" id="KW-1133">Transmembrane helix</keyword>